<accession>A0ABQ6IFM7</accession>
<dbReference type="PANTHER" id="PTHR32282">
    <property type="entry name" value="BINDING PROTEIN TRANSPEPTIDASE, PUTATIVE-RELATED"/>
    <property type="match status" value="1"/>
</dbReference>
<feature type="compositionally biased region" description="Basic and acidic residues" evidence="3">
    <location>
        <begin position="163"/>
        <end position="179"/>
    </location>
</feature>
<dbReference type="Gene3D" id="1.10.3810.10">
    <property type="entry name" value="Biosynthetic peptidoglycan transglycosylase-like"/>
    <property type="match status" value="1"/>
</dbReference>
<evidence type="ECO:0000313" key="5">
    <source>
        <dbReference type="Proteomes" id="UP001157125"/>
    </source>
</evidence>
<gene>
    <name evidence="4" type="ORF">GCM10025876_21610</name>
</gene>
<dbReference type="InterPro" id="IPR036950">
    <property type="entry name" value="PBP_transglycosylase"/>
</dbReference>
<dbReference type="InterPro" id="IPR050396">
    <property type="entry name" value="Glycosyltr_51/Transpeptidase"/>
</dbReference>
<evidence type="ECO:0008006" key="6">
    <source>
        <dbReference type="Google" id="ProtNLM"/>
    </source>
</evidence>
<evidence type="ECO:0000256" key="1">
    <source>
        <dbReference type="ARBA" id="ARBA00022676"/>
    </source>
</evidence>
<organism evidence="4 5">
    <name type="scientific">Demequina litorisediminis</name>
    <dbReference type="NCBI Taxonomy" id="1849022"/>
    <lineage>
        <taxon>Bacteria</taxon>
        <taxon>Bacillati</taxon>
        <taxon>Actinomycetota</taxon>
        <taxon>Actinomycetes</taxon>
        <taxon>Micrococcales</taxon>
        <taxon>Demequinaceae</taxon>
        <taxon>Demequina</taxon>
    </lineage>
</organism>
<evidence type="ECO:0000256" key="3">
    <source>
        <dbReference type="SAM" id="MobiDB-lite"/>
    </source>
</evidence>
<dbReference type="RefSeq" id="WP_284328308.1">
    <property type="nucleotide sequence ID" value="NZ_BSUN01000001.1"/>
</dbReference>
<dbReference type="InterPro" id="IPR012338">
    <property type="entry name" value="Beta-lactam/transpept-like"/>
</dbReference>
<evidence type="ECO:0000256" key="2">
    <source>
        <dbReference type="ARBA" id="ARBA00022679"/>
    </source>
</evidence>
<sequence length="192" mass="21334">MSRLPPSTTSRSRPRRLTAVEAATIAGITQNPTKWDPTRTFEDGETNYEAAEKRRDTVLGTMYEEGMITKAEFDEWEKIPVEDTLNVSKPLVSCAASDIAPFFCDYVTKVIAKDEVFNSDGLNGTDLLYKGGLDIVTTLDVDKQKIATEEPVRDRSRGRRQRLRDGDGGARPRDGRDSVDDAEPYVRSGGRG</sequence>
<dbReference type="Proteomes" id="UP001157125">
    <property type="component" value="Unassembled WGS sequence"/>
</dbReference>
<dbReference type="SUPFAM" id="SSF56601">
    <property type="entry name" value="beta-lactamase/transpeptidase-like"/>
    <property type="match status" value="1"/>
</dbReference>
<reference evidence="5" key="1">
    <citation type="journal article" date="2019" name="Int. J. Syst. Evol. Microbiol.">
        <title>The Global Catalogue of Microorganisms (GCM) 10K type strain sequencing project: providing services to taxonomists for standard genome sequencing and annotation.</title>
        <authorList>
            <consortium name="The Broad Institute Genomics Platform"/>
            <consortium name="The Broad Institute Genome Sequencing Center for Infectious Disease"/>
            <person name="Wu L."/>
            <person name="Ma J."/>
        </authorList>
    </citation>
    <scope>NUCLEOTIDE SEQUENCE [LARGE SCALE GENOMIC DNA]</scope>
    <source>
        <strain evidence="5">NBRC 112299</strain>
    </source>
</reference>
<dbReference type="PANTHER" id="PTHR32282:SF33">
    <property type="entry name" value="PEPTIDOGLYCAN GLYCOSYLTRANSFERASE"/>
    <property type="match status" value="1"/>
</dbReference>
<keyword evidence="2" id="KW-0808">Transferase</keyword>
<keyword evidence="1" id="KW-0328">Glycosyltransferase</keyword>
<comment type="caution">
    <text evidence="4">The sequence shown here is derived from an EMBL/GenBank/DDBJ whole genome shotgun (WGS) entry which is preliminary data.</text>
</comment>
<proteinExistence type="predicted"/>
<dbReference type="EMBL" id="BSUN01000001">
    <property type="protein sequence ID" value="GMA35957.1"/>
    <property type="molecule type" value="Genomic_DNA"/>
</dbReference>
<feature type="region of interest" description="Disordered" evidence="3">
    <location>
        <begin position="149"/>
        <end position="192"/>
    </location>
</feature>
<dbReference type="SUPFAM" id="SSF53955">
    <property type="entry name" value="Lysozyme-like"/>
    <property type="match status" value="1"/>
</dbReference>
<protein>
    <recommendedName>
        <fullName evidence="6">Penicillin-binding protein 1A</fullName>
    </recommendedName>
</protein>
<keyword evidence="5" id="KW-1185">Reference proteome</keyword>
<name>A0ABQ6IFM7_9MICO</name>
<dbReference type="InterPro" id="IPR023346">
    <property type="entry name" value="Lysozyme-like_dom_sf"/>
</dbReference>
<evidence type="ECO:0000313" key="4">
    <source>
        <dbReference type="EMBL" id="GMA35957.1"/>
    </source>
</evidence>